<keyword evidence="3" id="KW-1003">Cell membrane</keyword>
<dbReference type="EMBL" id="BMLG01000002">
    <property type="protein sequence ID" value="GGM25471.1"/>
    <property type="molecule type" value="Genomic_DNA"/>
</dbReference>
<keyword evidence="9" id="KW-1185">Reference proteome</keyword>
<comment type="subcellular location">
    <subcellularLocation>
        <location evidence="1">Cell membrane</location>
    </subcellularLocation>
</comment>
<dbReference type="GO" id="GO:0015871">
    <property type="term" value="P:choline transport"/>
    <property type="evidence" value="ECO:0007669"/>
    <property type="project" value="TreeGrafter"/>
</dbReference>
<feature type="region of interest" description="Disordered" evidence="5">
    <location>
        <begin position="28"/>
        <end position="51"/>
    </location>
</feature>
<feature type="chain" id="PRO_5039678822" description="ABC-type glycine betaine transport system substrate-binding domain-containing protein" evidence="6">
    <location>
        <begin position="23"/>
        <end position="311"/>
    </location>
</feature>
<evidence type="ECO:0000313" key="8">
    <source>
        <dbReference type="EMBL" id="GGM25471.1"/>
    </source>
</evidence>
<dbReference type="GO" id="GO:0005275">
    <property type="term" value="F:amine transmembrane transporter activity"/>
    <property type="evidence" value="ECO:0007669"/>
    <property type="project" value="TreeGrafter"/>
</dbReference>
<evidence type="ECO:0000256" key="1">
    <source>
        <dbReference type="ARBA" id="ARBA00004236"/>
    </source>
</evidence>
<dbReference type="SUPFAM" id="SSF53850">
    <property type="entry name" value="Periplasmic binding protein-like II"/>
    <property type="match status" value="1"/>
</dbReference>
<dbReference type="AlphaFoldDB" id="A0A917WRJ3"/>
<dbReference type="GO" id="GO:0015226">
    <property type="term" value="F:carnitine transmembrane transporter activity"/>
    <property type="evidence" value="ECO:0007669"/>
    <property type="project" value="TreeGrafter"/>
</dbReference>
<dbReference type="CDD" id="cd13639">
    <property type="entry name" value="PBP2_OpuAC_like"/>
    <property type="match status" value="1"/>
</dbReference>
<keyword evidence="4" id="KW-0472">Membrane</keyword>
<dbReference type="GO" id="GO:0031460">
    <property type="term" value="P:glycine betaine transport"/>
    <property type="evidence" value="ECO:0007669"/>
    <property type="project" value="TreeGrafter"/>
</dbReference>
<reference evidence="8" key="2">
    <citation type="submission" date="2020-09" db="EMBL/GenBank/DDBJ databases">
        <authorList>
            <person name="Sun Q."/>
            <person name="Zhou Y."/>
        </authorList>
    </citation>
    <scope>NUCLEOTIDE SEQUENCE</scope>
    <source>
        <strain evidence="8">CGMCC 1.6333</strain>
    </source>
</reference>
<feature type="signal peptide" evidence="6">
    <location>
        <begin position="1"/>
        <end position="22"/>
    </location>
</feature>
<name>A0A917WRJ3_9BACI</name>
<proteinExistence type="predicted"/>
<gene>
    <name evidence="8" type="ORF">GCM10011351_08950</name>
</gene>
<protein>
    <recommendedName>
        <fullName evidence="7">ABC-type glycine betaine transport system substrate-binding domain-containing protein</fullName>
    </recommendedName>
</protein>
<evidence type="ECO:0000256" key="5">
    <source>
        <dbReference type="SAM" id="MobiDB-lite"/>
    </source>
</evidence>
<evidence type="ECO:0000256" key="3">
    <source>
        <dbReference type="ARBA" id="ARBA00022475"/>
    </source>
</evidence>
<sequence length="311" mass="33403">MFKLQWKHLGLLSVLVLSLVLAACGDTEEDTADTGNNGDTNNGEEATGVELGETDLELTYVEWASEVASTNVIAEVLRSEGYDVDITPVSNNFMWQGVANGEADAMVGAWLPATHEAQLAEFGDDLDRLGVNLEGAKIGLVVPQYMEATTIGDLANFADGLDSQITGIEEGSGVVKAAKQSIEDYGLEGFEVQTSSGGAMATALGQAIENEEPVVVTGWTPHWKFAEYDLKYLEDPEGTFGGAETIETFARQGLAEDSPAAYQILDQFNWTAEEMAEVMLEIQNGTDASEAAANWVENNQDKVDEWTAGLE</sequence>
<feature type="compositionally biased region" description="Low complexity" evidence="5">
    <location>
        <begin position="33"/>
        <end position="48"/>
    </location>
</feature>
<dbReference type="Gene3D" id="3.40.190.100">
    <property type="entry name" value="Glycine betaine-binding periplasmic protein, domain 2"/>
    <property type="match status" value="1"/>
</dbReference>
<dbReference type="RefSeq" id="WP_117153369.1">
    <property type="nucleotide sequence ID" value="NZ_BMLG01000002.1"/>
</dbReference>
<dbReference type="PROSITE" id="PS51257">
    <property type="entry name" value="PROKAR_LIPOPROTEIN"/>
    <property type="match status" value="1"/>
</dbReference>
<dbReference type="OrthoDB" id="9787902at2"/>
<reference evidence="8" key="1">
    <citation type="journal article" date="2014" name="Int. J. Syst. Evol. Microbiol.">
        <title>Complete genome sequence of Corynebacterium casei LMG S-19264T (=DSM 44701T), isolated from a smear-ripened cheese.</title>
        <authorList>
            <consortium name="US DOE Joint Genome Institute (JGI-PGF)"/>
            <person name="Walter F."/>
            <person name="Albersmeier A."/>
            <person name="Kalinowski J."/>
            <person name="Ruckert C."/>
        </authorList>
    </citation>
    <scope>NUCLEOTIDE SEQUENCE</scope>
    <source>
        <strain evidence="8">CGMCC 1.6333</strain>
    </source>
</reference>
<dbReference type="Gene3D" id="3.10.105.10">
    <property type="entry name" value="Dipeptide-binding Protein, Domain 3"/>
    <property type="match status" value="2"/>
</dbReference>
<keyword evidence="2" id="KW-0813">Transport</keyword>
<accession>A0A917WRJ3</accession>
<evidence type="ECO:0000313" key="9">
    <source>
        <dbReference type="Proteomes" id="UP000618460"/>
    </source>
</evidence>
<dbReference type="PANTHER" id="PTHR47737:SF1">
    <property type="entry name" value="GLYCINE BETAINE_PROLINE BETAINE TRANSPORT SYSTEM PERMEASE PROTEIN PROW"/>
    <property type="match status" value="1"/>
</dbReference>
<dbReference type="GO" id="GO:0043190">
    <property type="term" value="C:ATP-binding cassette (ABC) transporter complex"/>
    <property type="evidence" value="ECO:0007669"/>
    <property type="project" value="InterPro"/>
</dbReference>
<organism evidence="8 9">
    <name type="scientific">Paraliobacillus quinghaiensis</name>
    <dbReference type="NCBI Taxonomy" id="470815"/>
    <lineage>
        <taxon>Bacteria</taxon>
        <taxon>Bacillati</taxon>
        <taxon>Bacillota</taxon>
        <taxon>Bacilli</taxon>
        <taxon>Bacillales</taxon>
        <taxon>Bacillaceae</taxon>
        <taxon>Paraliobacillus</taxon>
    </lineage>
</organism>
<dbReference type="InterPro" id="IPR007210">
    <property type="entry name" value="ABC_Gly_betaine_transp_sub-bd"/>
</dbReference>
<dbReference type="PANTHER" id="PTHR47737">
    <property type="entry name" value="GLYCINE BETAINE/PROLINE BETAINE TRANSPORT SYSTEM PERMEASE PROTEIN PROW"/>
    <property type="match status" value="1"/>
</dbReference>
<dbReference type="Proteomes" id="UP000618460">
    <property type="component" value="Unassembled WGS sequence"/>
</dbReference>
<dbReference type="Pfam" id="PF04069">
    <property type="entry name" value="OpuAC"/>
    <property type="match status" value="1"/>
</dbReference>
<evidence type="ECO:0000256" key="2">
    <source>
        <dbReference type="ARBA" id="ARBA00022448"/>
    </source>
</evidence>
<keyword evidence="6" id="KW-0732">Signal</keyword>
<evidence type="ECO:0000259" key="7">
    <source>
        <dbReference type="Pfam" id="PF04069"/>
    </source>
</evidence>
<evidence type="ECO:0000256" key="4">
    <source>
        <dbReference type="ARBA" id="ARBA00023136"/>
    </source>
</evidence>
<feature type="domain" description="ABC-type glycine betaine transport system substrate-binding" evidence="7">
    <location>
        <begin position="56"/>
        <end position="298"/>
    </location>
</feature>
<evidence type="ECO:0000256" key="6">
    <source>
        <dbReference type="SAM" id="SignalP"/>
    </source>
</evidence>
<comment type="caution">
    <text evidence="8">The sequence shown here is derived from an EMBL/GenBank/DDBJ whole genome shotgun (WGS) entry which is preliminary data.</text>
</comment>